<keyword evidence="5" id="KW-1185">Reference proteome</keyword>
<evidence type="ECO:0000313" key="4">
    <source>
        <dbReference type="EMBL" id="KAK3319622.1"/>
    </source>
</evidence>
<evidence type="ECO:0000256" key="2">
    <source>
        <dbReference type="RuleBase" id="RU003682"/>
    </source>
</evidence>
<dbReference type="PROSITE" id="PS51471">
    <property type="entry name" value="FE2OG_OXY"/>
    <property type="match status" value="1"/>
</dbReference>
<evidence type="ECO:0000313" key="5">
    <source>
        <dbReference type="Proteomes" id="UP001286456"/>
    </source>
</evidence>
<dbReference type="InterPro" id="IPR026992">
    <property type="entry name" value="DIOX_N"/>
</dbReference>
<sequence length="345" mass="39696">MAAKKQVNRSNEKPPVIDFSGFLSGDKQKMQHVAEQVREACLTQGFFQIINHDIPLSLQKEMFKVSKEFFALPTEEKMKLDKSKNKYNRGYEVMHGQMIEANTRPDLKEGYYVSRDLPMDHPQVKAEKFAAGPNVWPESLGEPFRATCMDYLNRIVKLTEEVMRAMAMSLGYDANYFDEFCTDPMCFYKMLHYPPQPEDAHALQRGIGAHRDFGVITLLLQGDVPGLEVWDDEAKDWYPAPPVEGAYVVNMGNLFEQWTNDKYVSNVHRVINRSGEERYSIPFNYNGNPDFVIKCIEKCRASADDEKYAPISVEDYVVQKYKDVYKRAGVYEDKTFVPQKAQIAA</sequence>
<accession>A0AAE0M549</accession>
<protein>
    <recommendedName>
        <fullName evidence="3">Fe2OG dioxygenase domain-containing protein</fullName>
    </recommendedName>
</protein>
<evidence type="ECO:0000256" key="1">
    <source>
        <dbReference type="ARBA" id="ARBA00008056"/>
    </source>
</evidence>
<organism evidence="4 5">
    <name type="scientific">Cercophora scortea</name>
    <dbReference type="NCBI Taxonomy" id="314031"/>
    <lineage>
        <taxon>Eukaryota</taxon>
        <taxon>Fungi</taxon>
        <taxon>Dikarya</taxon>
        <taxon>Ascomycota</taxon>
        <taxon>Pezizomycotina</taxon>
        <taxon>Sordariomycetes</taxon>
        <taxon>Sordariomycetidae</taxon>
        <taxon>Sordariales</taxon>
        <taxon>Lasiosphaeriaceae</taxon>
        <taxon>Cercophora</taxon>
    </lineage>
</organism>
<dbReference type="InterPro" id="IPR044861">
    <property type="entry name" value="IPNS-like_FE2OG_OXY"/>
</dbReference>
<gene>
    <name evidence="4" type="ORF">B0T19DRAFT_451227</name>
</gene>
<dbReference type="InterPro" id="IPR005123">
    <property type="entry name" value="Oxoglu/Fe-dep_dioxygenase_dom"/>
</dbReference>
<dbReference type="Proteomes" id="UP001286456">
    <property type="component" value="Unassembled WGS sequence"/>
</dbReference>
<dbReference type="GO" id="GO:0046872">
    <property type="term" value="F:metal ion binding"/>
    <property type="evidence" value="ECO:0007669"/>
    <property type="project" value="UniProtKB-KW"/>
</dbReference>
<reference evidence="4" key="1">
    <citation type="journal article" date="2023" name="Mol. Phylogenet. Evol.">
        <title>Genome-scale phylogeny and comparative genomics of the fungal order Sordariales.</title>
        <authorList>
            <person name="Hensen N."/>
            <person name="Bonometti L."/>
            <person name="Westerberg I."/>
            <person name="Brannstrom I.O."/>
            <person name="Guillou S."/>
            <person name="Cros-Aarteil S."/>
            <person name="Calhoun S."/>
            <person name="Haridas S."/>
            <person name="Kuo A."/>
            <person name="Mondo S."/>
            <person name="Pangilinan J."/>
            <person name="Riley R."/>
            <person name="LaButti K."/>
            <person name="Andreopoulos B."/>
            <person name="Lipzen A."/>
            <person name="Chen C."/>
            <person name="Yan M."/>
            <person name="Daum C."/>
            <person name="Ng V."/>
            <person name="Clum A."/>
            <person name="Steindorff A."/>
            <person name="Ohm R.A."/>
            <person name="Martin F."/>
            <person name="Silar P."/>
            <person name="Natvig D.O."/>
            <person name="Lalanne C."/>
            <person name="Gautier V."/>
            <person name="Ament-Velasquez S.L."/>
            <person name="Kruys A."/>
            <person name="Hutchinson M.I."/>
            <person name="Powell A.J."/>
            <person name="Barry K."/>
            <person name="Miller A.N."/>
            <person name="Grigoriev I.V."/>
            <person name="Debuchy R."/>
            <person name="Gladieux P."/>
            <person name="Hiltunen Thoren M."/>
            <person name="Johannesson H."/>
        </authorList>
    </citation>
    <scope>NUCLEOTIDE SEQUENCE</scope>
    <source>
        <strain evidence="4">SMH4131-1</strain>
    </source>
</reference>
<dbReference type="SUPFAM" id="SSF51197">
    <property type="entry name" value="Clavaminate synthase-like"/>
    <property type="match status" value="1"/>
</dbReference>
<keyword evidence="2" id="KW-0479">Metal-binding</keyword>
<name>A0AAE0M549_9PEZI</name>
<feature type="domain" description="Fe2OG dioxygenase" evidence="3">
    <location>
        <begin position="181"/>
        <end position="287"/>
    </location>
</feature>
<dbReference type="AlphaFoldDB" id="A0AAE0M549"/>
<dbReference type="PRINTS" id="PR00682">
    <property type="entry name" value="IPNSYNTHASE"/>
</dbReference>
<dbReference type="Gene3D" id="2.60.120.330">
    <property type="entry name" value="B-lactam Antibiotic, Isopenicillin N Synthase, Chain"/>
    <property type="match status" value="1"/>
</dbReference>
<reference evidence="4" key="2">
    <citation type="submission" date="2023-06" db="EMBL/GenBank/DDBJ databases">
        <authorList>
            <consortium name="Lawrence Berkeley National Laboratory"/>
            <person name="Haridas S."/>
            <person name="Hensen N."/>
            <person name="Bonometti L."/>
            <person name="Westerberg I."/>
            <person name="Brannstrom I.O."/>
            <person name="Guillou S."/>
            <person name="Cros-Aarteil S."/>
            <person name="Calhoun S."/>
            <person name="Kuo A."/>
            <person name="Mondo S."/>
            <person name="Pangilinan J."/>
            <person name="Riley R."/>
            <person name="Labutti K."/>
            <person name="Andreopoulos B."/>
            <person name="Lipzen A."/>
            <person name="Chen C."/>
            <person name="Yanf M."/>
            <person name="Daum C."/>
            <person name="Ng V."/>
            <person name="Clum A."/>
            <person name="Steindorff A."/>
            <person name="Ohm R."/>
            <person name="Martin F."/>
            <person name="Silar P."/>
            <person name="Natvig D."/>
            <person name="Lalanne C."/>
            <person name="Gautier V."/>
            <person name="Ament-Velasquez S.L."/>
            <person name="Kruys A."/>
            <person name="Hutchinson M.I."/>
            <person name="Powell A.J."/>
            <person name="Barry K."/>
            <person name="Miller A.N."/>
            <person name="Grigoriev I.V."/>
            <person name="Debuchy R."/>
            <person name="Gladieux P."/>
            <person name="Thoren M.H."/>
            <person name="Johannesson H."/>
        </authorList>
    </citation>
    <scope>NUCLEOTIDE SEQUENCE</scope>
    <source>
        <strain evidence="4">SMH4131-1</strain>
    </source>
</reference>
<dbReference type="PANTHER" id="PTHR47990">
    <property type="entry name" value="2-OXOGLUTARATE (2OG) AND FE(II)-DEPENDENT OXYGENASE SUPERFAMILY PROTEIN-RELATED"/>
    <property type="match status" value="1"/>
</dbReference>
<dbReference type="InterPro" id="IPR050231">
    <property type="entry name" value="Iron_ascorbate_oxido_reductase"/>
</dbReference>
<keyword evidence="2" id="KW-0408">Iron</keyword>
<dbReference type="InterPro" id="IPR027443">
    <property type="entry name" value="IPNS-like_sf"/>
</dbReference>
<proteinExistence type="inferred from homology"/>
<comment type="caution">
    <text evidence="4">The sequence shown here is derived from an EMBL/GenBank/DDBJ whole genome shotgun (WGS) entry which is preliminary data.</text>
</comment>
<keyword evidence="2" id="KW-0560">Oxidoreductase</keyword>
<comment type="similarity">
    <text evidence="1 2">Belongs to the iron/ascorbate-dependent oxidoreductase family.</text>
</comment>
<dbReference type="Pfam" id="PF03171">
    <property type="entry name" value="2OG-FeII_Oxy"/>
    <property type="match status" value="1"/>
</dbReference>
<evidence type="ECO:0000259" key="3">
    <source>
        <dbReference type="PROSITE" id="PS51471"/>
    </source>
</evidence>
<dbReference type="Pfam" id="PF14226">
    <property type="entry name" value="DIOX_N"/>
    <property type="match status" value="1"/>
</dbReference>
<dbReference type="EMBL" id="JAUEPO010000006">
    <property type="protein sequence ID" value="KAK3319622.1"/>
    <property type="molecule type" value="Genomic_DNA"/>
</dbReference>
<dbReference type="GO" id="GO:0016491">
    <property type="term" value="F:oxidoreductase activity"/>
    <property type="evidence" value="ECO:0007669"/>
    <property type="project" value="UniProtKB-KW"/>
</dbReference>
<dbReference type="GO" id="GO:0044283">
    <property type="term" value="P:small molecule biosynthetic process"/>
    <property type="evidence" value="ECO:0007669"/>
    <property type="project" value="UniProtKB-ARBA"/>
</dbReference>